<dbReference type="EMBL" id="CP113089">
    <property type="protein sequence ID" value="WAB81987.1"/>
    <property type="molecule type" value="Genomic_DNA"/>
</dbReference>
<dbReference type="SUPFAM" id="SSF100950">
    <property type="entry name" value="NagB/RpiA/CoA transferase-like"/>
    <property type="match status" value="1"/>
</dbReference>
<dbReference type="InterPro" id="IPR018356">
    <property type="entry name" value="Tscrpt_reg_HTH_DeoR_CS"/>
</dbReference>
<dbReference type="InterPro" id="IPR050313">
    <property type="entry name" value="Carb_Metab_HTH_regulators"/>
</dbReference>
<evidence type="ECO:0000256" key="2">
    <source>
        <dbReference type="ARBA" id="ARBA00022491"/>
    </source>
</evidence>
<keyword evidence="9" id="KW-1185">Reference proteome</keyword>
<evidence type="ECO:0000256" key="5">
    <source>
        <dbReference type="ARBA" id="ARBA00023163"/>
    </source>
</evidence>
<evidence type="ECO:0000256" key="4">
    <source>
        <dbReference type="ARBA" id="ARBA00023125"/>
    </source>
</evidence>
<dbReference type="InterPro" id="IPR037171">
    <property type="entry name" value="NagB/RpiA_transferase-like"/>
</dbReference>
<dbReference type="PROSITE" id="PS51000">
    <property type="entry name" value="HTH_DEOR_2"/>
    <property type="match status" value="1"/>
</dbReference>
<accession>A0A9E8MM00</accession>
<evidence type="ECO:0000313" key="9">
    <source>
        <dbReference type="Proteomes" id="UP001164706"/>
    </source>
</evidence>
<keyword evidence="4 8" id="KW-0238">DNA-binding</keyword>
<dbReference type="PROSITE" id="PS00894">
    <property type="entry name" value="HTH_DEOR_1"/>
    <property type="match status" value="1"/>
</dbReference>
<dbReference type="Gene3D" id="3.40.50.1360">
    <property type="match status" value="1"/>
</dbReference>
<evidence type="ECO:0000256" key="6">
    <source>
        <dbReference type="ARBA" id="ARBA00024937"/>
    </source>
</evidence>
<dbReference type="GO" id="GO:0003700">
    <property type="term" value="F:DNA-binding transcription factor activity"/>
    <property type="evidence" value="ECO:0007669"/>
    <property type="project" value="InterPro"/>
</dbReference>
<protein>
    <recommendedName>
        <fullName evidence="1">Lactose phosphotransferase system repressor</fullName>
    </recommendedName>
</protein>
<dbReference type="Proteomes" id="UP001164706">
    <property type="component" value="Chromosome"/>
</dbReference>
<keyword evidence="2" id="KW-0678">Repressor</keyword>
<sequence length="273" mass="28182">MYATERQQLVERLLADDGRVSVVELARRFDVTTETVRRDLDQLESAGLLRRVHGGAVAADRVSTAEPSLSDRVQQHGAAKTAIARRALDALGAGFRGSLFLDAGTTTAAVATRLVERTAPTAPAADRLDPSGIGVVTHAVVVAAQLAPALAEAPGLALTVLGGRVRGLTGAAVGAETVRAIEQLRPDVAVIGTNGVAAGFGLSTPDSDEAAVKSAIVRSARRVVVVADADKLGRELLVGFARLDEIDVLVTDGHPDAALAAALAEADVEVWRA</sequence>
<dbReference type="PRINTS" id="PR00037">
    <property type="entry name" value="HTHLACR"/>
</dbReference>
<evidence type="ECO:0000259" key="7">
    <source>
        <dbReference type="PROSITE" id="PS51000"/>
    </source>
</evidence>
<name>A0A9E8MM00_9MICO</name>
<organism evidence="8 9">
    <name type="scientific">Microcella daejeonensis</name>
    <dbReference type="NCBI Taxonomy" id="2994971"/>
    <lineage>
        <taxon>Bacteria</taxon>
        <taxon>Bacillati</taxon>
        <taxon>Actinomycetota</taxon>
        <taxon>Actinomycetes</taxon>
        <taxon>Micrococcales</taxon>
        <taxon>Microbacteriaceae</taxon>
        <taxon>Microcella</taxon>
    </lineage>
</organism>
<evidence type="ECO:0000313" key="8">
    <source>
        <dbReference type="EMBL" id="WAB81987.1"/>
    </source>
</evidence>
<dbReference type="SMART" id="SM00420">
    <property type="entry name" value="HTH_DEOR"/>
    <property type="match status" value="1"/>
</dbReference>
<dbReference type="Pfam" id="PF00455">
    <property type="entry name" value="DeoRC"/>
    <property type="match status" value="1"/>
</dbReference>
<proteinExistence type="predicted"/>
<dbReference type="PANTHER" id="PTHR30363:SF4">
    <property type="entry name" value="GLYCEROL-3-PHOSPHATE REGULON REPRESSOR"/>
    <property type="match status" value="1"/>
</dbReference>
<dbReference type="GO" id="GO:0003677">
    <property type="term" value="F:DNA binding"/>
    <property type="evidence" value="ECO:0007669"/>
    <property type="project" value="UniProtKB-KW"/>
</dbReference>
<dbReference type="SUPFAM" id="SSF46785">
    <property type="entry name" value="Winged helix' DNA-binding domain"/>
    <property type="match status" value="1"/>
</dbReference>
<evidence type="ECO:0000256" key="3">
    <source>
        <dbReference type="ARBA" id="ARBA00023015"/>
    </source>
</evidence>
<evidence type="ECO:0000256" key="1">
    <source>
        <dbReference type="ARBA" id="ARBA00021390"/>
    </source>
</evidence>
<reference evidence="8" key="1">
    <citation type="submission" date="2022-11" db="EMBL/GenBank/DDBJ databases">
        <title>Description of Microcella daejonensis nov. sp, isolated from riverside soil.</title>
        <authorList>
            <person name="Molina K.M."/>
            <person name="Kim S.B."/>
        </authorList>
    </citation>
    <scope>NUCLEOTIDE SEQUENCE</scope>
    <source>
        <strain evidence="8">MMS21-STM12</strain>
    </source>
</reference>
<dbReference type="Pfam" id="PF08220">
    <property type="entry name" value="HTH_DeoR"/>
    <property type="match status" value="1"/>
</dbReference>
<dbReference type="AlphaFoldDB" id="A0A9E8MM00"/>
<dbReference type="KEGG" id="mdb:OVN18_02925"/>
<keyword evidence="3" id="KW-0805">Transcription regulation</keyword>
<keyword evidence="5" id="KW-0804">Transcription</keyword>
<gene>
    <name evidence="8" type="ORF">OVN18_02925</name>
</gene>
<dbReference type="InterPro" id="IPR014036">
    <property type="entry name" value="DeoR-like_C"/>
</dbReference>
<feature type="domain" description="HTH deoR-type" evidence="7">
    <location>
        <begin position="3"/>
        <end position="58"/>
    </location>
</feature>
<dbReference type="SMART" id="SM01134">
    <property type="entry name" value="DeoRC"/>
    <property type="match status" value="1"/>
</dbReference>
<dbReference type="InterPro" id="IPR036390">
    <property type="entry name" value="WH_DNA-bd_sf"/>
</dbReference>
<comment type="function">
    <text evidence="6">Repressor of the lactose catabolism operon. Galactose-6-phosphate is the inducer.</text>
</comment>
<dbReference type="Gene3D" id="1.10.10.10">
    <property type="entry name" value="Winged helix-like DNA-binding domain superfamily/Winged helix DNA-binding domain"/>
    <property type="match status" value="1"/>
</dbReference>
<dbReference type="RefSeq" id="WP_267781793.1">
    <property type="nucleotide sequence ID" value="NZ_CP113089.1"/>
</dbReference>
<dbReference type="InterPro" id="IPR001034">
    <property type="entry name" value="DeoR_HTH"/>
</dbReference>
<dbReference type="PANTHER" id="PTHR30363">
    <property type="entry name" value="HTH-TYPE TRANSCRIPTIONAL REGULATOR SRLR-RELATED"/>
    <property type="match status" value="1"/>
</dbReference>
<dbReference type="InterPro" id="IPR036388">
    <property type="entry name" value="WH-like_DNA-bd_sf"/>
</dbReference>